<name>A0A2G8KKM0_STIJA</name>
<dbReference type="Gene3D" id="1.20.120.1080">
    <property type="match status" value="1"/>
</dbReference>
<sequence>MDKKQSPYKKQKYFHNQGPSTSKDFNSERSNDLYQERCNLPIYSARAKLITEIRKAQNSIVIGETGSGKTTQIPQYLMEAGVTKGKVIACTQPRRVAATTIAARVAAEMGVQLGDTVGYTVRFDDTTSSQTKLKFMTDGMLLREAILNPLLSRYGIIILDEAHERTVHTDVLFGIVKAAQRQRQVDNKNPLKVVVMSATMDVDHFSNYFSKAPVLYVQGRQHPIQLMYASKAQSDYIYAALVTIFQIHQEYPANEDILVFLTGQEEIEGVSRAVTDVAKDLPSESPGLIVCRLYAALPQAIQRKVFQTTPVGQRKVILATNIAETSITIPGIKHVIDTGRVKAKSYVPGSGVDMLKVQWLSQAQAWQRTGRAGREDSGTCWRLYTEDTFGKLPANTVPEIQRANLANVVLQLLALNVKDVLNFDFMDPPTKESLEKAIDQLHLLGAVEENKEGAQLLKLTSLGREMVAFPLDPRLSKVILAAKDFGCLEEILSIVSLLSVDSVIYAHPNKREQASQHWKKFTSSDGDHIMLLTIYRSFKAVKGNKKWCFENFIHSRNMKQAIEVRKQLRELCVKAKLPFQSCGHDTAAIRKCLVQGMFMNTAELQVDGSYLSLDNKQPVSIHPSSCLFNCKPAYALYDELVQTSKSYMRPGMALRSCARLLQTTVCEEVKQLSCNSTAMTVVTEGSWGSSCVNSNRINEDVLGSFCNQNKSYHKLVYASGILFK</sequence>
<evidence type="ECO:0000259" key="8">
    <source>
        <dbReference type="PROSITE" id="PS51192"/>
    </source>
</evidence>
<dbReference type="Proteomes" id="UP000230750">
    <property type="component" value="Unassembled WGS sequence"/>
</dbReference>
<feature type="domain" description="Helicase ATP-binding" evidence="8">
    <location>
        <begin position="50"/>
        <end position="218"/>
    </location>
</feature>
<dbReference type="GO" id="GO:0003724">
    <property type="term" value="F:RNA helicase activity"/>
    <property type="evidence" value="ECO:0007669"/>
    <property type="project" value="UniProtKB-EC"/>
</dbReference>
<evidence type="ECO:0000313" key="11">
    <source>
        <dbReference type="Proteomes" id="UP000230750"/>
    </source>
</evidence>
<evidence type="ECO:0000256" key="4">
    <source>
        <dbReference type="ARBA" id="ARBA00022806"/>
    </source>
</evidence>
<dbReference type="Pfam" id="PF07717">
    <property type="entry name" value="OB_NTP_bind"/>
    <property type="match status" value="1"/>
</dbReference>
<dbReference type="PANTHER" id="PTHR18934">
    <property type="entry name" value="ATP-DEPENDENT RNA HELICASE"/>
    <property type="match status" value="1"/>
</dbReference>
<gene>
    <name evidence="10" type="ORF">BSL78_14574</name>
</gene>
<dbReference type="GO" id="GO:0005524">
    <property type="term" value="F:ATP binding"/>
    <property type="evidence" value="ECO:0007669"/>
    <property type="project" value="UniProtKB-KW"/>
</dbReference>
<dbReference type="InterPro" id="IPR001650">
    <property type="entry name" value="Helicase_C-like"/>
</dbReference>
<dbReference type="FunFam" id="3.40.50.300:FF:000145">
    <property type="entry name" value="probable ATP-dependent RNA helicase DHX40"/>
    <property type="match status" value="1"/>
</dbReference>
<keyword evidence="3" id="KW-0378">Hydrolase</keyword>
<dbReference type="InterPro" id="IPR002464">
    <property type="entry name" value="DNA/RNA_helicase_DEAH_CS"/>
</dbReference>
<feature type="domain" description="Helicase C-terminal" evidence="9">
    <location>
        <begin position="246"/>
        <end position="416"/>
    </location>
</feature>
<proteinExistence type="predicted"/>
<dbReference type="AlphaFoldDB" id="A0A2G8KKM0"/>
<evidence type="ECO:0000256" key="5">
    <source>
        <dbReference type="ARBA" id="ARBA00022840"/>
    </source>
</evidence>
<comment type="catalytic activity">
    <reaction evidence="6">
        <text>ATP + H2O = ADP + phosphate + H(+)</text>
        <dbReference type="Rhea" id="RHEA:13065"/>
        <dbReference type="ChEBI" id="CHEBI:15377"/>
        <dbReference type="ChEBI" id="CHEBI:15378"/>
        <dbReference type="ChEBI" id="CHEBI:30616"/>
        <dbReference type="ChEBI" id="CHEBI:43474"/>
        <dbReference type="ChEBI" id="CHEBI:456216"/>
        <dbReference type="EC" id="3.6.4.13"/>
    </reaction>
</comment>
<evidence type="ECO:0000256" key="7">
    <source>
        <dbReference type="SAM" id="MobiDB-lite"/>
    </source>
</evidence>
<dbReference type="Pfam" id="PF00270">
    <property type="entry name" value="DEAD"/>
    <property type="match status" value="1"/>
</dbReference>
<dbReference type="InterPro" id="IPR014001">
    <property type="entry name" value="Helicase_ATP-bd"/>
</dbReference>
<organism evidence="10 11">
    <name type="scientific">Stichopus japonicus</name>
    <name type="common">Sea cucumber</name>
    <dbReference type="NCBI Taxonomy" id="307972"/>
    <lineage>
        <taxon>Eukaryota</taxon>
        <taxon>Metazoa</taxon>
        <taxon>Echinodermata</taxon>
        <taxon>Eleutherozoa</taxon>
        <taxon>Echinozoa</taxon>
        <taxon>Holothuroidea</taxon>
        <taxon>Aspidochirotacea</taxon>
        <taxon>Aspidochirotida</taxon>
        <taxon>Stichopodidae</taxon>
        <taxon>Apostichopus</taxon>
    </lineage>
</organism>
<dbReference type="SMART" id="SM00490">
    <property type="entry name" value="HELICc"/>
    <property type="match status" value="1"/>
</dbReference>
<keyword evidence="5" id="KW-0067">ATP-binding</keyword>
<dbReference type="OrthoDB" id="10253254at2759"/>
<dbReference type="PROSITE" id="PS00690">
    <property type="entry name" value="DEAH_ATP_HELICASE"/>
    <property type="match status" value="1"/>
</dbReference>
<accession>A0A2G8KKM0</accession>
<dbReference type="InterPro" id="IPR027417">
    <property type="entry name" value="P-loop_NTPase"/>
</dbReference>
<dbReference type="Pfam" id="PF00271">
    <property type="entry name" value="Helicase_C"/>
    <property type="match status" value="1"/>
</dbReference>
<dbReference type="GO" id="GO:0045943">
    <property type="term" value="P:positive regulation of transcription by RNA polymerase I"/>
    <property type="evidence" value="ECO:0007669"/>
    <property type="project" value="TreeGrafter"/>
</dbReference>
<dbReference type="PANTHER" id="PTHR18934:SF118">
    <property type="entry name" value="ATP-DEPENDENT RNA HELICASE DHX33"/>
    <property type="match status" value="1"/>
</dbReference>
<evidence type="ECO:0000256" key="3">
    <source>
        <dbReference type="ARBA" id="ARBA00022801"/>
    </source>
</evidence>
<evidence type="ECO:0000256" key="1">
    <source>
        <dbReference type="ARBA" id="ARBA00012552"/>
    </source>
</evidence>
<dbReference type="Gene3D" id="3.40.50.300">
    <property type="entry name" value="P-loop containing nucleotide triphosphate hydrolases"/>
    <property type="match status" value="2"/>
</dbReference>
<dbReference type="Pfam" id="PF21010">
    <property type="entry name" value="HA2_C"/>
    <property type="match status" value="1"/>
</dbReference>
<dbReference type="FunFam" id="3.40.50.300:FF:000750">
    <property type="entry name" value="Putative ATP-dependent RNA helicase DHX33"/>
    <property type="match status" value="1"/>
</dbReference>
<protein>
    <recommendedName>
        <fullName evidence="1">RNA helicase</fullName>
        <ecNumber evidence="1">3.6.4.13</ecNumber>
    </recommendedName>
</protein>
<keyword evidence="2" id="KW-0547">Nucleotide-binding</keyword>
<dbReference type="GO" id="GO:0003725">
    <property type="term" value="F:double-stranded RNA binding"/>
    <property type="evidence" value="ECO:0007669"/>
    <property type="project" value="TreeGrafter"/>
</dbReference>
<reference evidence="10 11" key="1">
    <citation type="journal article" date="2017" name="PLoS Biol.">
        <title>The sea cucumber genome provides insights into morphological evolution and visceral regeneration.</title>
        <authorList>
            <person name="Zhang X."/>
            <person name="Sun L."/>
            <person name="Yuan J."/>
            <person name="Sun Y."/>
            <person name="Gao Y."/>
            <person name="Zhang L."/>
            <person name="Li S."/>
            <person name="Dai H."/>
            <person name="Hamel J.F."/>
            <person name="Liu C."/>
            <person name="Yu Y."/>
            <person name="Liu S."/>
            <person name="Lin W."/>
            <person name="Guo K."/>
            <person name="Jin S."/>
            <person name="Xu P."/>
            <person name="Storey K.B."/>
            <person name="Huan P."/>
            <person name="Zhang T."/>
            <person name="Zhou Y."/>
            <person name="Zhang J."/>
            <person name="Lin C."/>
            <person name="Li X."/>
            <person name="Xing L."/>
            <person name="Huo D."/>
            <person name="Sun M."/>
            <person name="Wang L."/>
            <person name="Mercier A."/>
            <person name="Li F."/>
            <person name="Yang H."/>
            <person name="Xiang J."/>
        </authorList>
    </citation>
    <scope>NUCLEOTIDE SEQUENCE [LARGE SCALE GENOMIC DNA]</scope>
    <source>
        <strain evidence="10">Shaxun</strain>
        <tissue evidence="10">Muscle</tissue>
    </source>
</reference>
<dbReference type="GO" id="GO:0016787">
    <property type="term" value="F:hydrolase activity"/>
    <property type="evidence" value="ECO:0007669"/>
    <property type="project" value="UniProtKB-KW"/>
</dbReference>
<dbReference type="PROSITE" id="PS51192">
    <property type="entry name" value="HELICASE_ATP_BIND_1"/>
    <property type="match status" value="1"/>
</dbReference>
<dbReference type="InterPro" id="IPR011545">
    <property type="entry name" value="DEAD/DEAH_box_helicase_dom"/>
</dbReference>
<dbReference type="CDD" id="cd17978">
    <property type="entry name" value="DEXHc_DHX33"/>
    <property type="match status" value="1"/>
</dbReference>
<dbReference type="InterPro" id="IPR007502">
    <property type="entry name" value="Helicase-assoc_dom"/>
</dbReference>
<feature type="region of interest" description="Disordered" evidence="7">
    <location>
        <begin position="1"/>
        <end position="27"/>
    </location>
</feature>
<keyword evidence="4 10" id="KW-0347">Helicase</keyword>
<evidence type="ECO:0000313" key="10">
    <source>
        <dbReference type="EMBL" id="PIK48549.1"/>
    </source>
</evidence>
<evidence type="ECO:0000256" key="2">
    <source>
        <dbReference type="ARBA" id="ARBA00022741"/>
    </source>
</evidence>
<dbReference type="SMART" id="SM00847">
    <property type="entry name" value="HA2"/>
    <property type="match status" value="1"/>
</dbReference>
<dbReference type="CDD" id="cd18791">
    <property type="entry name" value="SF2_C_RHA"/>
    <property type="match status" value="1"/>
</dbReference>
<dbReference type="SUPFAM" id="SSF52540">
    <property type="entry name" value="P-loop containing nucleoside triphosphate hydrolases"/>
    <property type="match status" value="1"/>
</dbReference>
<dbReference type="STRING" id="307972.A0A2G8KKM0"/>
<dbReference type="EMBL" id="MRZV01000516">
    <property type="protein sequence ID" value="PIK48549.1"/>
    <property type="molecule type" value="Genomic_DNA"/>
</dbReference>
<evidence type="ECO:0000259" key="9">
    <source>
        <dbReference type="PROSITE" id="PS51194"/>
    </source>
</evidence>
<dbReference type="PROSITE" id="PS51194">
    <property type="entry name" value="HELICASE_CTER"/>
    <property type="match status" value="1"/>
</dbReference>
<dbReference type="InterPro" id="IPR011709">
    <property type="entry name" value="DEAD-box_helicase_OB_fold"/>
</dbReference>
<feature type="compositionally biased region" description="Basic residues" evidence="7">
    <location>
        <begin position="1"/>
        <end position="13"/>
    </location>
</feature>
<keyword evidence="11" id="KW-1185">Reference proteome</keyword>
<dbReference type="EC" id="3.6.4.13" evidence="1"/>
<dbReference type="GO" id="GO:0005730">
    <property type="term" value="C:nucleolus"/>
    <property type="evidence" value="ECO:0007669"/>
    <property type="project" value="TreeGrafter"/>
</dbReference>
<evidence type="ECO:0000256" key="6">
    <source>
        <dbReference type="ARBA" id="ARBA00047984"/>
    </source>
</evidence>
<comment type="caution">
    <text evidence="10">The sequence shown here is derived from an EMBL/GenBank/DDBJ whole genome shotgun (WGS) entry which is preliminary data.</text>
</comment>
<dbReference type="SMART" id="SM00487">
    <property type="entry name" value="DEXDc"/>
    <property type="match status" value="1"/>
</dbReference>